<dbReference type="GO" id="GO:0003950">
    <property type="term" value="F:NAD+ poly-ADP-ribosyltransferase activity"/>
    <property type="evidence" value="ECO:0007669"/>
    <property type="project" value="InterPro"/>
</dbReference>
<dbReference type="PANTHER" id="PTHR31681">
    <property type="entry name" value="C2H2-LIKE ZINC FINGER PROTEIN"/>
    <property type="match status" value="1"/>
</dbReference>
<sequence length="226" mass="25884">MGVPQDDWVDVQPFDEFSFENAANRKHSRGRRLLRVDQENPRFSEIERLFVKGWRHRKKARPQVHFIFKVLWMEALLEPYLAYRSTVQSTVKAKDRRGNEHLLFHGTNRACLLGEIGNNVVLCSLQDCSLCSILRTSFDVKRCGSKNAFKRFGHGIYTTSCSSKADDYTSSLSKEATLRVALVSRVVVGIPYKRFRNATHLVAPPVGYHSVRTTIVDNLTISYLFS</sequence>
<dbReference type="HOGENOM" id="CLU_039434_1_1_1"/>
<reference evidence="3" key="2">
    <citation type="submission" date="2015-01" db="EMBL/GenBank/DDBJ databases">
        <title>Evolutionary Origins and Diversification of the Mycorrhizal Mutualists.</title>
        <authorList>
            <consortium name="DOE Joint Genome Institute"/>
            <consortium name="Mycorrhizal Genomics Consortium"/>
            <person name="Kohler A."/>
            <person name="Kuo A."/>
            <person name="Nagy L.G."/>
            <person name="Floudas D."/>
            <person name="Copeland A."/>
            <person name="Barry K.W."/>
            <person name="Cichocki N."/>
            <person name="Veneault-Fourrey C."/>
            <person name="LaButti K."/>
            <person name="Lindquist E.A."/>
            <person name="Lipzen A."/>
            <person name="Lundell T."/>
            <person name="Morin E."/>
            <person name="Murat C."/>
            <person name="Riley R."/>
            <person name="Ohm R."/>
            <person name="Sun H."/>
            <person name="Tunlid A."/>
            <person name="Henrissat B."/>
            <person name="Grigoriev I.V."/>
            <person name="Hibbett D.S."/>
            <person name="Martin F."/>
        </authorList>
    </citation>
    <scope>NUCLEOTIDE SEQUENCE [LARGE SCALE GENOMIC DNA]</scope>
    <source>
        <strain evidence="3">Foug A</strain>
    </source>
</reference>
<dbReference type="OrthoDB" id="9514740at2759"/>
<reference evidence="2 3" key="1">
    <citation type="submission" date="2014-04" db="EMBL/GenBank/DDBJ databases">
        <authorList>
            <consortium name="DOE Joint Genome Institute"/>
            <person name="Kuo A."/>
            <person name="Kohler A."/>
            <person name="Nagy L.G."/>
            <person name="Floudas D."/>
            <person name="Copeland A."/>
            <person name="Barry K.W."/>
            <person name="Cichocki N."/>
            <person name="Veneault-Fourrey C."/>
            <person name="LaButti K."/>
            <person name="Lindquist E.A."/>
            <person name="Lipzen A."/>
            <person name="Lundell T."/>
            <person name="Morin E."/>
            <person name="Murat C."/>
            <person name="Sun H."/>
            <person name="Tunlid A."/>
            <person name="Henrissat B."/>
            <person name="Grigoriev I.V."/>
            <person name="Hibbett D.S."/>
            <person name="Martin F."/>
            <person name="Nordberg H.P."/>
            <person name="Cantor M.N."/>
            <person name="Hua S.X."/>
        </authorList>
    </citation>
    <scope>NUCLEOTIDE SEQUENCE [LARGE SCALE GENOMIC DNA]</scope>
    <source>
        <strain evidence="2 3">Foug A</strain>
    </source>
</reference>
<dbReference type="EMBL" id="KN822029">
    <property type="protein sequence ID" value="KIM64291.1"/>
    <property type="molecule type" value="Genomic_DNA"/>
</dbReference>
<evidence type="ECO:0000313" key="3">
    <source>
        <dbReference type="Proteomes" id="UP000053989"/>
    </source>
</evidence>
<dbReference type="STRING" id="1036808.A0A0C3E8H1"/>
<dbReference type="AlphaFoldDB" id="A0A0C3E8H1"/>
<name>A0A0C3E8H1_9AGAM</name>
<evidence type="ECO:0000313" key="2">
    <source>
        <dbReference type="EMBL" id="KIM64291.1"/>
    </source>
</evidence>
<protein>
    <recommendedName>
        <fullName evidence="1">PARP catalytic domain-containing protein</fullName>
    </recommendedName>
</protein>
<feature type="domain" description="PARP catalytic" evidence="1">
    <location>
        <begin position="86"/>
        <end position="212"/>
    </location>
</feature>
<dbReference type="Gene3D" id="3.90.228.10">
    <property type="match status" value="1"/>
</dbReference>
<organism evidence="2 3">
    <name type="scientific">Scleroderma citrinum Foug A</name>
    <dbReference type="NCBI Taxonomy" id="1036808"/>
    <lineage>
        <taxon>Eukaryota</taxon>
        <taxon>Fungi</taxon>
        <taxon>Dikarya</taxon>
        <taxon>Basidiomycota</taxon>
        <taxon>Agaricomycotina</taxon>
        <taxon>Agaricomycetes</taxon>
        <taxon>Agaricomycetidae</taxon>
        <taxon>Boletales</taxon>
        <taxon>Sclerodermatineae</taxon>
        <taxon>Sclerodermataceae</taxon>
        <taxon>Scleroderma</taxon>
    </lineage>
</organism>
<dbReference type="SUPFAM" id="SSF56399">
    <property type="entry name" value="ADP-ribosylation"/>
    <property type="match status" value="1"/>
</dbReference>
<dbReference type="InterPro" id="IPR012317">
    <property type="entry name" value="Poly(ADP-ribose)pol_cat_dom"/>
</dbReference>
<keyword evidence="3" id="KW-1185">Reference proteome</keyword>
<gene>
    <name evidence="2" type="ORF">SCLCIDRAFT_1213395</name>
</gene>
<dbReference type="Proteomes" id="UP000053989">
    <property type="component" value="Unassembled WGS sequence"/>
</dbReference>
<accession>A0A0C3E8H1</accession>
<proteinExistence type="predicted"/>
<dbReference type="Pfam" id="PF00644">
    <property type="entry name" value="PARP"/>
    <property type="match status" value="1"/>
</dbReference>
<evidence type="ECO:0000259" key="1">
    <source>
        <dbReference type="Pfam" id="PF00644"/>
    </source>
</evidence>
<dbReference type="InParanoid" id="A0A0C3E8H1"/>
<dbReference type="PANTHER" id="PTHR31681:SF3">
    <property type="entry name" value="OS04G0690100 PROTEIN"/>
    <property type="match status" value="1"/>
</dbReference>